<reference evidence="2" key="1">
    <citation type="submission" date="2022-03" db="EMBL/GenBank/DDBJ databases">
        <authorList>
            <person name="Lindestad O."/>
        </authorList>
    </citation>
    <scope>NUCLEOTIDE SEQUENCE</scope>
</reference>
<evidence type="ECO:0000313" key="2">
    <source>
        <dbReference type="EMBL" id="CAH2242229.1"/>
    </source>
</evidence>
<protein>
    <submittedName>
        <fullName evidence="2">Jg25162 protein</fullName>
    </submittedName>
</protein>
<dbReference type="Proteomes" id="UP000838756">
    <property type="component" value="Unassembled WGS sequence"/>
</dbReference>
<keyword evidence="3" id="KW-1185">Reference proteome</keyword>
<sequence>MELLKREEETNIRKFVEQAQAGIEAAWQDKLDRLQYLLEKRKKEHEDKYKDTPLSKCVHVLPCIYKLRAKEAEEIQLYQIKEKEARKMAEKEFDKMWYEVAMKESEALAARMEQDAIERFRRDQECNKYSQLQVEQRRLQREKEKEMLKEEARRFKALWDEDIKKEEEDERQRAEKSKQMAQERKLMLVEKQEILAKKQKEAQLISDTWDSLAGQGMADQQAKIMLRRRKEKDLDECNKRMIELKKEFEEREKLAEGPVAEDARQRQEMLDKKRCEYLGWAQKTNREVRQAMIEQIKDRQNAREVLKQKMQEQEEYQQQLFSQLNQLSDHKALTDVQARKKHQQALLEQIEYNKLLKERARQEELDQIRKCQIAAEDYENEIGRMLCRPFFSEEVHPFMKKMAKGLEMKEKCPCSKPDYCK</sequence>
<comment type="caution">
    <text evidence="2">The sequence shown here is derived from an EMBL/GenBank/DDBJ whole genome shotgun (WGS) entry which is preliminary data.</text>
</comment>
<keyword evidence="1" id="KW-0175">Coiled coil</keyword>
<evidence type="ECO:0000256" key="1">
    <source>
        <dbReference type="SAM" id="Coils"/>
    </source>
</evidence>
<feature type="coiled-coil region" evidence="1">
    <location>
        <begin position="122"/>
        <end position="184"/>
    </location>
</feature>
<name>A0A8S4RYM2_9NEOP</name>
<feature type="coiled-coil region" evidence="1">
    <location>
        <begin position="227"/>
        <end position="254"/>
    </location>
</feature>
<gene>
    <name evidence="2" type="primary">jg25162</name>
    <name evidence="2" type="ORF">PAEG_LOCUS18576</name>
</gene>
<proteinExistence type="predicted"/>
<evidence type="ECO:0000313" key="3">
    <source>
        <dbReference type="Proteomes" id="UP000838756"/>
    </source>
</evidence>
<dbReference type="OrthoDB" id="75950at2759"/>
<accession>A0A8S4RYM2</accession>
<dbReference type="EMBL" id="CAKXAJ010025635">
    <property type="protein sequence ID" value="CAH2242229.1"/>
    <property type="molecule type" value="Genomic_DNA"/>
</dbReference>
<organism evidence="2 3">
    <name type="scientific">Pararge aegeria aegeria</name>
    <dbReference type="NCBI Taxonomy" id="348720"/>
    <lineage>
        <taxon>Eukaryota</taxon>
        <taxon>Metazoa</taxon>
        <taxon>Ecdysozoa</taxon>
        <taxon>Arthropoda</taxon>
        <taxon>Hexapoda</taxon>
        <taxon>Insecta</taxon>
        <taxon>Pterygota</taxon>
        <taxon>Neoptera</taxon>
        <taxon>Endopterygota</taxon>
        <taxon>Lepidoptera</taxon>
        <taxon>Glossata</taxon>
        <taxon>Ditrysia</taxon>
        <taxon>Papilionoidea</taxon>
        <taxon>Nymphalidae</taxon>
        <taxon>Satyrinae</taxon>
        <taxon>Satyrini</taxon>
        <taxon>Parargina</taxon>
        <taxon>Pararge</taxon>
    </lineage>
</organism>
<dbReference type="AlphaFoldDB" id="A0A8S4RYM2"/>